<protein>
    <submittedName>
        <fullName evidence="2">Uncharacterized protein</fullName>
    </submittedName>
</protein>
<evidence type="ECO:0000313" key="2">
    <source>
        <dbReference type="EMBL" id="TNN79140.1"/>
    </source>
</evidence>
<keyword evidence="1" id="KW-0812">Transmembrane</keyword>
<keyword evidence="1" id="KW-1133">Transmembrane helix</keyword>
<reference evidence="2 3" key="1">
    <citation type="submission" date="2019-03" db="EMBL/GenBank/DDBJ databases">
        <title>First draft genome of Liparis tanakae, snailfish: a comprehensive survey of snailfish specific genes.</title>
        <authorList>
            <person name="Kim W."/>
            <person name="Song I."/>
            <person name="Jeong J.-H."/>
            <person name="Kim D."/>
            <person name="Kim S."/>
            <person name="Ryu S."/>
            <person name="Song J.Y."/>
            <person name="Lee S.K."/>
        </authorList>
    </citation>
    <scope>NUCLEOTIDE SEQUENCE [LARGE SCALE GENOMIC DNA]</scope>
    <source>
        <tissue evidence="2">Muscle</tissue>
    </source>
</reference>
<evidence type="ECO:0000256" key="1">
    <source>
        <dbReference type="SAM" id="Phobius"/>
    </source>
</evidence>
<feature type="transmembrane region" description="Helical" evidence="1">
    <location>
        <begin position="88"/>
        <end position="108"/>
    </location>
</feature>
<dbReference type="Proteomes" id="UP000314294">
    <property type="component" value="Unassembled WGS sequence"/>
</dbReference>
<dbReference type="EMBL" id="SRLO01000067">
    <property type="protein sequence ID" value="TNN79140.1"/>
    <property type="molecule type" value="Genomic_DNA"/>
</dbReference>
<evidence type="ECO:0000313" key="3">
    <source>
        <dbReference type="Proteomes" id="UP000314294"/>
    </source>
</evidence>
<dbReference type="AlphaFoldDB" id="A0A4Z2IM65"/>
<comment type="caution">
    <text evidence="2">The sequence shown here is derived from an EMBL/GenBank/DDBJ whole genome shotgun (WGS) entry which is preliminary data.</text>
</comment>
<organism evidence="2 3">
    <name type="scientific">Liparis tanakae</name>
    <name type="common">Tanaka's snailfish</name>
    <dbReference type="NCBI Taxonomy" id="230148"/>
    <lineage>
        <taxon>Eukaryota</taxon>
        <taxon>Metazoa</taxon>
        <taxon>Chordata</taxon>
        <taxon>Craniata</taxon>
        <taxon>Vertebrata</taxon>
        <taxon>Euteleostomi</taxon>
        <taxon>Actinopterygii</taxon>
        <taxon>Neopterygii</taxon>
        <taxon>Teleostei</taxon>
        <taxon>Neoteleostei</taxon>
        <taxon>Acanthomorphata</taxon>
        <taxon>Eupercaria</taxon>
        <taxon>Perciformes</taxon>
        <taxon>Cottioidei</taxon>
        <taxon>Cottales</taxon>
        <taxon>Liparidae</taxon>
        <taxon>Liparis</taxon>
    </lineage>
</organism>
<keyword evidence="1" id="KW-0472">Membrane</keyword>
<keyword evidence="3" id="KW-1185">Reference proteome</keyword>
<proteinExistence type="predicted"/>
<name>A0A4Z2IM65_9TELE</name>
<accession>A0A4Z2IM65</accession>
<sequence length="115" mass="12341">MNLAAFNIQDRGSFFKHVQRWAVRWASGYDNTLTCRRAHIKAPSEGYKAAAGCCRAAAKSCFKSAGRRSDGLQVAAAVSIGAAPGATAWPASLLTAFITAAYANIFIVNTELRRM</sequence>
<gene>
    <name evidence="2" type="ORF">EYF80_010588</name>
</gene>